<comment type="caution">
    <text evidence="1">The sequence shown here is derived from an EMBL/GenBank/DDBJ whole genome shotgun (WGS) entry which is preliminary data.</text>
</comment>
<name>A0ACC2S203_9FUNG</name>
<evidence type="ECO:0000313" key="1">
    <source>
        <dbReference type="EMBL" id="KAJ9056401.1"/>
    </source>
</evidence>
<reference evidence="1" key="1">
    <citation type="submission" date="2022-04" db="EMBL/GenBank/DDBJ databases">
        <title>Genome of the entomopathogenic fungus Entomophthora muscae.</title>
        <authorList>
            <person name="Elya C."/>
            <person name="Lovett B.R."/>
            <person name="Lee E."/>
            <person name="Macias A.M."/>
            <person name="Hajek A.E."/>
            <person name="De Bivort B.L."/>
            <person name="Kasson M.T."/>
            <person name="De Fine Licht H.H."/>
            <person name="Stajich J.E."/>
        </authorList>
    </citation>
    <scope>NUCLEOTIDE SEQUENCE</scope>
    <source>
        <strain evidence="1">Berkeley</strain>
    </source>
</reference>
<gene>
    <name evidence="1" type="ORF">DSO57_1033400</name>
</gene>
<dbReference type="Proteomes" id="UP001165960">
    <property type="component" value="Unassembled WGS sequence"/>
</dbReference>
<keyword evidence="2" id="KW-1185">Reference proteome</keyword>
<sequence length="935" mass="103651">MADAIGLGPMLSAIAASLTPESPLLRKDLLAWLSVKLPELKPSPADQAHLLTPVMLCLSDKSSDVRKSAQTTFAGLVESIGVAASKDKCAALKPAQQSPVNAILDGMKGAAKPTSARPPSRAAEVPQSKRTKSLQNKPSSPKAAEPVQDVAPILTNDLRQKEIRLSKEKAGNWVFESPSSELSDSLRDACANHFSADLNGLLFSTGTYRDRDYLAAMTQLEKELNEPSQIRRNLSVSDLLLRYITIRLHDQGSTMLIKCLDLLQLIIRSMEELDCPLTEAEAFILLPSLIARLGLNNETLRKRVKELIRQICHIYSSSGVFTFLLEHGLRAKNARTRTEALDELGGLIQRQGMSITASPAKAFPAVATLIADRDAGVRNAAIAAILQAYILVGEKVYKYLGPLSDKDRGYLEERFKRTKTLAAPKPVEKPVEEPDTHIFSFQRSPPFQDAISAAPPTITPPPRSPSLRGPTSAPFSPSSDDYLTEPIQSFDPAVQVQAIMARFRSEKAKVVQSGLQELEKLISGSVDDLVPHASFLLEEMCWVFDTLIQKADFFDPNFSSCIRTSILAFLRIFETLGLTTAFSSEVLRHTVDSFITCLLDQKVKAFNQAQELSRHLNVLLVRLLTNANLNAIYEAIFQLILNSMDQDYLSLQAVNPEAADAHLRWSNLVMKCSWKLARRIALSIRQGDLDIAQLLGVMNNFFIRHPPVSLKRKVNNGDTIAQALVRTLNTILYSMCEVLHAEIFMSLQFVPQGSPNDHLTPLINKMLERIGSRQTQPGSASEPPSDQDLHIRLDEIIARIDNSQTSREGTRDLYAFQEEHPNYIPVIEEQLELRGHQFRTYVQRALDSLKYQSAASRVPESSSPSQYLTPEGDSGFLSQQERAAPLPERHDTILDRDTPSPPASRHKTVRDLRSRLAELRMANGGPLLPSLPDDH</sequence>
<proteinExistence type="predicted"/>
<organism evidence="1 2">
    <name type="scientific">Entomophthora muscae</name>
    <dbReference type="NCBI Taxonomy" id="34485"/>
    <lineage>
        <taxon>Eukaryota</taxon>
        <taxon>Fungi</taxon>
        <taxon>Fungi incertae sedis</taxon>
        <taxon>Zoopagomycota</taxon>
        <taxon>Entomophthoromycotina</taxon>
        <taxon>Entomophthoromycetes</taxon>
        <taxon>Entomophthorales</taxon>
        <taxon>Entomophthoraceae</taxon>
        <taxon>Entomophthora</taxon>
    </lineage>
</organism>
<dbReference type="EMBL" id="QTSX02005942">
    <property type="protein sequence ID" value="KAJ9056401.1"/>
    <property type="molecule type" value="Genomic_DNA"/>
</dbReference>
<protein>
    <submittedName>
        <fullName evidence="1">Uncharacterized protein</fullName>
    </submittedName>
</protein>
<accession>A0ACC2S203</accession>
<evidence type="ECO:0000313" key="2">
    <source>
        <dbReference type="Proteomes" id="UP001165960"/>
    </source>
</evidence>